<dbReference type="SUPFAM" id="SSF53850">
    <property type="entry name" value="Periplasmic binding protein-like II"/>
    <property type="match status" value="1"/>
</dbReference>
<dbReference type="Pfam" id="PF00990">
    <property type="entry name" value="GGDEF"/>
    <property type="match status" value="1"/>
</dbReference>
<evidence type="ECO:0000313" key="5">
    <source>
        <dbReference type="Proteomes" id="UP001253595"/>
    </source>
</evidence>
<dbReference type="EMBL" id="JAVDVX010000004">
    <property type="protein sequence ID" value="MDR7090410.1"/>
    <property type="molecule type" value="Genomic_DNA"/>
</dbReference>
<evidence type="ECO:0000256" key="1">
    <source>
        <dbReference type="SAM" id="Phobius"/>
    </source>
</evidence>
<evidence type="ECO:0000259" key="2">
    <source>
        <dbReference type="PROSITE" id="PS50883"/>
    </source>
</evidence>
<feature type="domain" description="GGDEF" evidence="3">
    <location>
        <begin position="345"/>
        <end position="467"/>
    </location>
</feature>
<keyword evidence="5" id="KW-1185">Reference proteome</keyword>
<feature type="transmembrane region" description="Helical" evidence="1">
    <location>
        <begin position="260"/>
        <end position="283"/>
    </location>
</feature>
<proteinExistence type="predicted"/>
<dbReference type="PROSITE" id="PS50883">
    <property type="entry name" value="EAL"/>
    <property type="match status" value="1"/>
</dbReference>
<keyword evidence="1" id="KW-0472">Membrane</keyword>
<dbReference type="Gene3D" id="3.30.70.270">
    <property type="match status" value="1"/>
</dbReference>
<protein>
    <submittedName>
        <fullName evidence="4">Signal transduction protein with EAL and GGDEF domain/ABC-type amino acid transport substrate-binding protein</fullName>
    </submittedName>
</protein>
<keyword evidence="1" id="KW-0812">Transmembrane</keyword>
<dbReference type="RefSeq" id="WP_310072711.1">
    <property type="nucleotide sequence ID" value="NZ_JAVDVX010000004.1"/>
</dbReference>
<dbReference type="InterPro" id="IPR035919">
    <property type="entry name" value="EAL_sf"/>
</dbReference>
<dbReference type="InterPro" id="IPR001638">
    <property type="entry name" value="Solute-binding_3/MltF_N"/>
</dbReference>
<keyword evidence="1" id="KW-1133">Transmembrane helix</keyword>
<gene>
    <name evidence="4" type="ORF">J2X05_002434</name>
</gene>
<evidence type="ECO:0000313" key="4">
    <source>
        <dbReference type="EMBL" id="MDR7090410.1"/>
    </source>
</evidence>
<comment type="caution">
    <text evidence="4">The sequence shown here is derived from an EMBL/GenBank/DDBJ whole genome shotgun (WGS) entry which is preliminary data.</text>
</comment>
<dbReference type="InterPro" id="IPR001633">
    <property type="entry name" value="EAL_dom"/>
</dbReference>
<sequence length="738" mass="82752">MYLSHRLPAGSASVFLFLCLLLAPTVYAYEPPPQILFGGDLAYPPLEWMEKNQVNGFNVDLAREVARVGGSKAEHHLGNWPDTMRALEQGHLDVVPMYYSLERSRKFIFTQAYLYSSHAIYALPTTARVSSIGDLTDKKVAVEEESFAHQQLRHLAKKPDLVLTSNTLSAIESVMQGSADYAVLSSLAADNLLRQHEWELARMGPPFWSRGYAFAVDKNKPELAEWLQDSLSTAIANGNYQTLYQKWQNDLEPAQADNRWLPFFSSAFALLLAAFVLGGSWYWSLKRKVEQRTQELSEALAQRAIAEQELLRVAHYDAQTGLAKLPYFIDQLDDYFHAHQQPVKQEKEILVIKLADLDVIVRTFGFARAEMIVSAFANHLLKLDDALAAYLGRGVFALFINKSNALELFDRLSSAMAVSDPGLNSQFVGGSAYWPEHGRSAGKLMRHAETALAMSELRRRRWLAYEAAMEPSRVDLDIISIFIDGNVQGIFPVFQPQLDLRSGKITSAEVLVRWQHPRLGLVPPNVFIPLLENSGLIEQVTEQMIDEAVRVAVILRERDLPCCISINIAAYDLIETNLAGIVSQALVRYQGLSSDIKLELTETSVASDPQRVKQVLTQMSELGIYASVDDFGTGYSSLSYLSMFPIRELKIDRTFVSDMLGNPRNHSIVRSTILMARELGLVTVAEGVEDDQTLQMLKKDGCDIAQGYVIARPLPEAEFIEFMRAHAAQVFDMSQFMK</sequence>
<dbReference type="SMART" id="SM00062">
    <property type="entry name" value="PBPb"/>
    <property type="match status" value="1"/>
</dbReference>
<dbReference type="Gene3D" id="3.40.190.10">
    <property type="entry name" value="Periplasmic binding protein-like II"/>
    <property type="match status" value="2"/>
</dbReference>
<evidence type="ECO:0000259" key="3">
    <source>
        <dbReference type="PROSITE" id="PS50887"/>
    </source>
</evidence>
<dbReference type="CDD" id="cd01948">
    <property type="entry name" value="EAL"/>
    <property type="match status" value="1"/>
</dbReference>
<dbReference type="InterPro" id="IPR050706">
    <property type="entry name" value="Cyclic-di-GMP_PDE-like"/>
</dbReference>
<dbReference type="InterPro" id="IPR000160">
    <property type="entry name" value="GGDEF_dom"/>
</dbReference>
<feature type="domain" description="EAL" evidence="2">
    <location>
        <begin position="471"/>
        <end position="727"/>
    </location>
</feature>
<dbReference type="Gene3D" id="3.20.20.450">
    <property type="entry name" value="EAL domain"/>
    <property type="match status" value="1"/>
</dbReference>
<dbReference type="InterPro" id="IPR043128">
    <property type="entry name" value="Rev_trsase/Diguanyl_cyclase"/>
</dbReference>
<dbReference type="PANTHER" id="PTHR33121">
    <property type="entry name" value="CYCLIC DI-GMP PHOSPHODIESTERASE PDEF"/>
    <property type="match status" value="1"/>
</dbReference>
<dbReference type="PANTHER" id="PTHR33121:SF79">
    <property type="entry name" value="CYCLIC DI-GMP PHOSPHODIESTERASE PDED-RELATED"/>
    <property type="match status" value="1"/>
</dbReference>
<dbReference type="InterPro" id="IPR029787">
    <property type="entry name" value="Nucleotide_cyclase"/>
</dbReference>
<name>A0ABU1UZ08_9GAMM</name>
<accession>A0ABU1UZ08</accession>
<organism evidence="4 5">
    <name type="scientific">Cellvibrio fibrivorans</name>
    <dbReference type="NCBI Taxonomy" id="126350"/>
    <lineage>
        <taxon>Bacteria</taxon>
        <taxon>Pseudomonadati</taxon>
        <taxon>Pseudomonadota</taxon>
        <taxon>Gammaproteobacteria</taxon>
        <taxon>Cellvibrionales</taxon>
        <taxon>Cellvibrionaceae</taxon>
        <taxon>Cellvibrio</taxon>
    </lineage>
</organism>
<dbReference type="Proteomes" id="UP001253595">
    <property type="component" value="Unassembled WGS sequence"/>
</dbReference>
<dbReference type="PROSITE" id="PS50887">
    <property type="entry name" value="GGDEF"/>
    <property type="match status" value="1"/>
</dbReference>
<dbReference type="CDD" id="cd13704">
    <property type="entry name" value="PBP2_HisK"/>
    <property type="match status" value="1"/>
</dbReference>
<dbReference type="SUPFAM" id="SSF55073">
    <property type="entry name" value="Nucleotide cyclase"/>
    <property type="match status" value="1"/>
</dbReference>
<reference evidence="4 5" key="1">
    <citation type="submission" date="2023-07" db="EMBL/GenBank/DDBJ databases">
        <title>Sorghum-associated microbial communities from plants grown in Nebraska, USA.</title>
        <authorList>
            <person name="Schachtman D."/>
        </authorList>
    </citation>
    <scope>NUCLEOTIDE SEQUENCE [LARGE SCALE GENOMIC DNA]</scope>
    <source>
        <strain evidence="4 5">BE190</strain>
    </source>
</reference>
<dbReference type="Pfam" id="PF00563">
    <property type="entry name" value="EAL"/>
    <property type="match status" value="1"/>
</dbReference>
<dbReference type="SMART" id="SM00052">
    <property type="entry name" value="EAL"/>
    <property type="match status" value="1"/>
</dbReference>
<dbReference type="SUPFAM" id="SSF141868">
    <property type="entry name" value="EAL domain-like"/>
    <property type="match status" value="1"/>
</dbReference>
<dbReference type="SMART" id="SM00267">
    <property type="entry name" value="GGDEF"/>
    <property type="match status" value="1"/>
</dbReference>
<dbReference type="Pfam" id="PF00497">
    <property type="entry name" value="SBP_bac_3"/>
    <property type="match status" value="1"/>
</dbReference>